<organism evidence="1 2">
    <name type="scientific">Entomophthora muscae</name>
    <dbReference type="NCBI Taxonomy" id="34485"/>
    <lineage>
        <taxon>Eukaryota</taxon>
        <taxon>Fungi</taxon>
        <taxon>Fungi incertae sedis</taxon>
        <taxon>Zoopagomycota</taxon>
        <taxon>Entomophthoromycotina</taxon>
        <taxon>Entomophthoromycetes</taxon>
        <taxon>Entomophthorales</taxon>
        <taxon>Entomophthoraceae</taxon>
        <taxon>Entomophthora</taxon>
    </lineage>
</organism>
<proteinExistence type="predicted"/>
<sequence length="453" mass="51265">MIWFVLFMAALGFSKDPCAQVAYKEVASYSEAMACYLNFTLAEEVKNSTVLSLQKAIPLVSLDYEHYSMLKTTLGIIEKEPFARKFDFHKSLKDLYARGNMEYDAGCFSSFTFHLPLQLIINQENNTLAVRVSKHMSYSSTMLPHWQDLGFEVMGLRWRRVVKIDSREAISYLLEFAKSQGLPHINSVLSRSLLKNGRWGFVAGAFAARKNPPRKDGLMVEFEDGEKIDMPFLASVPPGFHDSKSFYKNICNARNHKGPRLGFHGLPKKLMPQKTFHVKVITVERKAVLAITSFEDTSIWENEMHRALMYLQKHNIEELALDLRDSGGDHICGSYHLAQYFFPNNTIKQFSYVLPGAPLIKKITMGCLGPLNDCTDIPIFLGNTICENSFLENMPLPSHPFSSYKIKIITNGICEGACAILIHSLMRAGADNLYFFGPPGIQPVWVPADFFTR</sequence>
<name>A0ACC2TAZ5_9FUNG</name>
<keyword evidence="2" id="KW-1185">Reference proteome</keyword>
<evidence type="ECO:0000313" key="2">
    <source>
        <dbReference type="Proteomes" id="UP001165960"/>
    </source>
</evidence>
<reference evidence="1" key="1">
    <citation type="submission" date="2022-04" db="EMBL/GenBank/DDBJ databases">
        <title>Genome of the entomopathogenic fungus Entomophthora muscae.</title>
        <authorList>
            <person name="Elya C."/>
            <person name="Lovett B.R."/>
            <person name="Lee E."/>
            <person name="Macias A.M."/>
            <person name="Hajek A.E."/>
            <person name="De Bivort B.L."/>
            <person name="Kasson M.T."/>
            <person name="De Fine Licht H.H."/>
            <person name="Stajich J.E."/>
        </authorList>
    </citation>
    <scope>NUCLEOTIDE SEQUENCE</scope>
    <source>
        <strain evidence="1">Berkeley</strain>
    </source>
</reference>
<gene>
    <name evidence="1" type="ORF">DSO57_1033860</name>
</gene>
<accession>A0ACC2TAZ5</accession>
<evidence type="ECO:0000313" key="1">
    <source>
        <dbReference type="EMBL" id="KAJ9071752.1"/>
    </source>
</evidence>
<dbReference type="Proteomes" id="UP001165960">
    <property type="component" value="Unassembled WGS sequence"/>
</dbReference>
<comment type="caution">
    <text evidence="1">The sequence shown here is derived from an EMBL/GenBank/DDBJ whole genome shotgun (WGS) entry which is preliminary data.</text>
</comment>
<dbReference type="EMBL" id="QTSX02003113">
    <property type="protein sequence ID" value="KAJ9071752.1"/>
    <property type="molecule type" value="Genomic_DNA"/>
</dbReference>
<protein>
    <submittedName>
        <fullName evidence="1">Uncharacterized protein</fullName>
    </submittedName>
</protein>